<dbReference type="EMBL" id="JBHSWE010000001">
    <property type="protein sequence ID" value="MFC6671932.1"/>
    <property type="molecule type" value="Genomic_DNA"/>
</dbReference>
<protein>
    <submittedName>
        <fullName evidence="1">Uncharacterized protein</fullName>
    </submittedName>
</protein>
<keyword evidence="2" id="KW-1185">Reference proteome</keyword>
<evidence type="ECO:0000313" key="2">
    <source>
        <dbReference type="Proteomes" id="UP001596422"/>
    </source>
</evidence>
<reference evidence="2" key="1">
    <citation type="journal article" date="2019" name="Int. J. Syst. Evol. Microbiol.">
        <title>The Global Catalogue of Microorganisms (GCM) 10K type strain sequencing project: providing services to taxonomists for standard genome sequencing and annotation.</title>
        <authorList>
            <consortium name="The Broad Institute Genomics Platform"/>
            <consortium name="The Broad Institute Genome Sequencing Center for Infectious Disease"/>
            <person name="Wu L."/>
            <person name="Ma J."/>
        </authorList>
    </citation>
    <scope>NUCLEOTIDE SEQUENCE [LARGE SCALE GENOMIC DNA]</scope>
    <source>
        <strain evidence="2">NBRC 111756</strain>
    </source>
</reference>
<evidence type="ECO:0000313" key="1">
    <source>
        <dbReference type="EMBL" id="MFC6671932.1"/>
    </source>
</evidence>
<dbReference type="InterPro" id="IPR043519">
    <property type="entry name" value="NT_sf"/>
</dbReference>
<accession>A0ABW2A376</accession>
<organism evidence="1 2">
    <name type="scientific">Marinobacterium aestuariivivens</name>
    <dbReference type="NCBI Taxonomy" id="1698799"/>
    <lineage>
        <taxon>Bacteria</taxon>
        <taxon>Pseudomonadati</taxon>
        <taxon>Pseudomonadota</taxon>
        <taxon>Gammaproteobacteria</taxon>
        <taxon>Oceanospirillales</taxon>
        <taxon>Oceanospirillaceae</taxon>
        <taxon>Marinobacterium</taxon>
    </lineage>
</organism>
<sequence>MPLPDYYRLQDAFEESEISVKVDLLDWHRISEDFRALIERAKEPVEY</sequence>
<proteinExistence type="predicted"/>
<dbReference type="Proteomes" id="UP001596422">
    <property type="component" value="Unassembled WGS sequence"/>
</dbReference>
<dbReference type="Gene3D" id="3.30.460.10">
    <property type="entry name" value="Beta Polymerase, domain 2"/>
    <property type="match status" value="1"/>
</dbReference>
<comment type="caution">
    <text evidence="1">The sequence shown here is derived from an EMBL/GenBank/DDBJ whole genome shotgun (WGS) entry which is preliminary data.</text>
</comment>
<name>A0ABW2A376_9GAMM</name>
<dbReference type="RefSeq" id="WP_379913500.1">
    <property type="nucleotide sequence ID" value="NZ_JBHSWE010000001.1"/>
</dbReference>
<gene>
    <name evidence="1" type="ORF">ACFQDL_19090</name>
</gene>